<dbReference type="InterPro" id="IPR010064">
    <property type="entry name" value="HK97-gp10_tail"/>
</dbReference>
<organism evidence="1">
    <name type="scientific">Siphoviridae sp. ctgEn20</name>
    <dbReference type="NCBI Taxonomy" id="2825606"/>
    <lineage>
        <taxon>Viruses</taxon>
        <taxon>Duplodnaviria</taxon>
        <taxon>Heunggongvirae</taxon>
        <taxon>Uroviricota</taxon>
        <taxon>Caudoviricetes</taxon>
    </lineage>
</organism>
<dbReference type="EMBL" id="BK015339">
    <property type="protein sequence ID" value="DAE02036.1"/>
    <property type="molecule type" value="Genomic_DNA"/>
</dbReference>
<name>A0A8S5P771_9CAUD</name>
<evidence type="ECO:0000313" key="1">
    <source>
        <dbReference type="EMBL" id="DAE02036.1"/>
    </source>
</evidence>
<dbReference type="NCBIfam" id="TIGR01725">
    <property type="entry name" value="phge_HK97_gp10"/>
    <property type="match status" value="1"/>
</dbReference>
<reference evidence="1" key="1">
    <citation type="journal article" date="2021" name="Proc. Natl. Acad. Sci. U.S.A.">
        <title>A Catalog of Tens of Thousands of Viruses from Human Metagenomes Reveals Hidden Associations with Chronic Diseases.</title>
        <authorList>
            <person name="Tisza M.J."/>
            <person name="Buck C.B."/>
        </authorList>
    </citation>
    <scope>NUCLEOTIDE SEQUENCE</scope>
    <source>
        <strain evidence="1">CtgEn20</strain>
    </source>
</reference>
<sequence>MKMTFFPLNWGNETMAKNTHKSSGGGDFRLTIDSHDLTDEVIQALRLAIHRALVTIGIKVQGWAVKNLSKPWKEGQSHVVTGRLRNSITFYTDDNEVRIGTNVEYAQFEEEGTSKRPAHPFLRPAVEEHIGQIQKIVEKELKGG</sequence>
<protein>
    <submittedName>
        <fullName evidence="1">Type I neck protein</fullName>
    </submittedName>
</protein>
<proteinExistence type="predicted"/>
<accession>A0A8S5P771</accession>